<organism evidence="3 4">
    <name type="scientific">Citricoccus parietis</name>
    <dbReference type="NCBI Taxonomy" id="592307"/>
    <lineage>
        <taxon>Bacteria</taxon>
        <taxon>Bacillati</taxon>
        <taxon>Actinomycetota</taxon>
        <taxon>Actinomycetes</taxon>
        <taxon>Micrococcales</taxon>
        <taxon>Micrococcaceae</taxon>
        <taxon>Citricoccus</taxon>
    </lineage>
</organism>
<evidence type="ECO:0000313" key="2">
    <source>
        <dbReference type="EMBL" id="MFB9069733.1"/>
    </source>
</evidence>
<evidence type="ECO:0000256" key="1">
    <source>
        <dbReference type="SAM" id="MobiDB-lite"/>
    </source>
</evidence>
<reference evidence="3 4" key="1">
    <citation type="submission" date="2024-09" db="EMBL/GenBank/DDBJ databases">
        <authorList>
            <person name="Sun Q."/>
            <person name="Mori K."/>
        </authorList>
    </citation>
    <scope>NUCLEOTIDE SEQUENCE [LARGE SCALE GENOMIC DNA]</scope>
    <source>
        <strain evidence="3 4">CCM 7609</strain>
    </source>
</reference>
<accession>A0ABV5G562</accession>
<dbReference type="EMBL" id="JBHMFI010000002">
    <property type="protein sequence ID" value="MFB9074090.1"/>
    <property type="molecule type" value="Genomic_DNA"/>
</dbReference>
<keyword evidence="4" id="KW-1185">Reference proteome</keyword>
<proteinExistence type="predicted"/>
<dbReference type="Proteomes" id="UP001589575">
    <property type="component" value="Unassembled WGS sequence"/>
</dbReference>
<evidence type="ECO:0000313" key="3">
    <source>
        <dbReference type="EMBL" id="MFB9074090.1"/>
    </source>
</evidence>
<evidence type="ECO:0000313" key="4">
    <source>
        <dbReference type="Proteomes" id="UP001589575"/>
    </source>
</evidence>
<comment type="caution">
    <text evidence="3">The sequence shown here is derived from an EMBL/GenBank/DDBJ whole genome shotgun (WGS) entry which is preliminary data.</text>
</comment>
<gene>
    <name evidence="2" type="ORF">ACFFX0_00375</name>
    <name evidence="3" type="ORF">ACFFX0_23995</name>
</gene>
<dbReference type="EMBL" id="JBHMFI010000001">
    <property type="protein sequence ID" value="MFB9069733.1"/>
    <property type="molecule type" value="Genomic_DNA"/>
</dbReference>
<name>A0ABV5G562_9MICC</name>
<sequence>MPSCSPHLKCGLSGPAGMGPGDKEFVTCAFPGLSRVFLPSSRTQRRRGAVHPPPRAEPPAGERLCYPFTGPAARTSTISGGSVTLGE</sequence>
<feature type="region of interest" description="Disordered" evidence="1">
    <location>
        <begin position="39"/>
        <end position="62"/>
    </location>
</feature>
<protein>
    <submittedName>
        <fullName evidence="3">Uncharacterized protein</fullName>
    </submittedName>
</protein>